<reference evidence="1 2" key="1">
    <citation type="submission" date="2017-01" db="EMBL/GenBank/DDBJ databases">
        <title>Genome sequence of Rhodoferax antarcticus ANT.BR, a psychrophilic purple nonsulfur bacterium from an Antarctic microbial mat.</title>
        <authorList>
            <person name="Baker J."/>
            <person name="Riester C."/>
            <person name="Skinner B."/>
            <person name="Newell A."/>
            <person name="Swingley W."/>
            <person name="Madigan M."/>
            <person name="Jung D."/>
            <person name="Asao M."/>
            <person name="Chen M."/>
            <person name="Loughlin P."/>
            <person name="Pan H."/>
            <person name="Lin S."/>
            <person name="Li N."/>
            <person name="Shaw J."/>
            <person name="Prado M."/>
            <person name="Sherman C."/>
            <person name="Li X."/>
            <person name="Tang J."/>
            <person name="Blankenship R."/>
            <person name="Zhao T."/>
            <person name="Touchman J."/>
            <person name="Sattley M."/>
        </authorList>
    </citation>
    <scope>NUCLEOTIDE SEQUENCE [LARGE SCALE GENOMIC DNA]</scope>
    <source>
        <strain evidence="1 2">ANT.BR</strain>
    </source>
</reference>
<dbReference type="GO" id="GO:0047985">
    <property type="term" value="F:hydrogen dehydrogenase activity"/>
    <property type="evidence" value="ECO:0007669"/>
    <property type="project" value="UniProtKB-EC"/>
</dbReference>
<dbReference type="EC" id="1.12.1.2" evidence="1"/>
<dbReference type="GO" id="GO:0003677">
    <property type="term" value="F:DNA binding"/>
    <property type="evidence" value="ECO:0007669"/>
    <property type="project" value="UniProtKB-KW"/>
</dbReference>
<protein>
    <submittedName>
        <fullName evidence="1">Putative NAD-reducing hydrogenase hoxS subunit beta</fullName>
        <ecNumber evidence="1">1.12.1.2</ecNumber>
    </submittedName>
</protein>
<dbReference type="EMBL" id="MSYM01000001">
    <property type="protein sequence ID" value="OLP08596.1"/>
    <property type="molecule type" value="Genomic_DNA"/>
</dbReference>
<dbReference type="AlphaFoldDB" id="A0A1Q8YKM0"/>
<keyword evidence="2" id="KW-1185">Reference proteome</keyword>
<accession>A0A1Q8YKM0</accession>
<dbReference type="Proteomes" id="UP000185911">
    <property type="component" value="Unassembled WGS sequence"/>
</dbReference>
<dbReference type="STRING" id="81479.RA876_15100"/>
<organism evidence="1 2">
    <name type="scientific">Rhodoferax antarcticus ANT.BR</name>
    <dbReference type="NCBI Taxonomy" id="1111071"/>
    <lineage>
        <taxon>Bacteria</taxon>
        <taxon>Pseudomonadati</taxon>
        <taxon>Pseudomonadota</taxon>
        <taxon>Betaproteobacteria</taxon>
        <taxon>Burkholderiales</taxon>
        <taxon>Comamonadaceae</taxon>
        <taxon>Rhodoferax</taxon>
    </lineage>
</organism>
<gene>
    <name evidence="1" type="ORF">BLL52_0204</name>
</gene>
<evidence type="ECO:0000313" key="1">
    <source>
        <dbReference type="EMBL" id="OLP08596.1"/>
    </source>
</evidence>
<sequence length="80" mass="8407">MSLVRSVAHDDLDGHELTEGLLKNIDVANQAYDSLLSCATKALGQMPLVMSLAAADPKQLGPLNSASSGQATHVYSLLEL</sequence>
<keyword evidence="1" id="KW-0560">Oxidoreductase</keyword>
<evidence type="ECO:0000313" key="2">
    <source>
        <dbReference type="Proteomes" id="UP000185911"/>
    </source>
</evidence>
<comment type="caution">
    <text evidence="1">The sequence shown here is derived from an EMBL/GenBank/DDBJ whole genome shotgun (WGS) entry which is preliminary data.</text>
</comment>
<proteinExistence type="predicted"/>
<keyword evidence="1" id="KW-0371">Homeobox</keyword>
<name>A0A1Q8YKM0_9BURK</name>